<reference evidence="1 2" key="1">
    <citation type="submission" date="2022-02" db="EMBL/GenBank/DDBJ databases">
        <authorList>
            <person name="Akremi I."/>
            <person name="Wagemans J."/>
        </authorList>
    </citation>
    <scope>NUCLEOTIDE SEQUENCE [LARGE SCALE GENOMIC DNA]</scope>
</reference>
<proteinExistence type="predicted"/>
<gene>
    <name evidence="1" type="ORF">vBPaerPsIn_196c</name>
</gene>
<organism evidence="1 2">
    <name type="scientific">Pseudomonas phage vB_Paer_PsIn</name>
    <dbReference type="NCBI Taxonomy" id="2924907"/>
    <lineage>
        <taxon>Viruses</taxon>
        <taxon>Duplodnaviria</taxon>
        <taxon>Heunggongvirae</taxon>
        <taxon>Uroviricota</taxon>
        <taxon>Caudoviricetes</taxon>
        <taxon>Vandenendeviridae</taxon>
        <taxon>Skurskavirinae</taxon>
        <taxon>Pakpunavirus</taxon>
        <taxon>Pakpunavirus PsIn</taxon>
    </lineage>
</organism>
<dbReference type="EMBL" id="OM870970">
    <property type="protein sequence ID" value="UOL48224.1"/>
    <property type="molecule type" value="Genomic_DNA"/>
</dbReference>
<evidence type="ECO:0000313" key="2">
    <source>
        <dbReference type="Proteomes" id="UP001218704"/>
    </source>
</evidence>
<evidence type="ECO:0000313" key="1">
    <source>
        <dbReference type="EMBL" id="UOL48224.1"/>
    </source>
</evidence>
<name>A0AAE9GS98_9CAUD</name>
<dbReference type="Proteomes" id="UP001218704">
    <property type="component" value="Segment"/>
</dbReference>
<keyword evidence="2" id="KW-1185">Reference proteome</keyword>
<sequence length="50" mass="5841">MWCAVRKRQGYSLSRSYNGPEPDDFNWLPIAYHSYSITRASLGASPYRDR</sequence>
<accession>A0AAE9GS98</accession>
<protein>
    <submittedName>
        <fullName evidence="1">Uncharacterized protein</fullName>
    </submittedName>
</protein>